<proteinExistence type="predicted"/>
<name>A0AAP3E8S8_9EURY</name>
<dbReference type="Proteomes" id="UP001321047">
    <property type="component" value="Unassembled WGS sequence"/>
</dbReference>
<gene>
    <name evidence="2" type="ORF">OB919_16340</name>
</gene>
<sequence length="68" mass="7803">MERQRLEQPETATQSIFETARRISSVLVVKFIGSEREFALMSMNQIIAVLFSLLMVTSMIAWGAMFIF</sequence>
<dbReference type="EMBL" id="JAOPJZ010000018">
    <property type="protein sequence ID" value="MCU4753534.1"/>
    <property type="molecule type" value="Genomic_DNA"/>
</dbReference>
<evidence type="ECO:0000256" key="1">
    <source>
        <dbReference type="SAM" id="Phobius"/>
    </source>
</evidence>
<evidence type="ECO:0000313" key="3">
    <source>
        <dbReference type="Proteomes" id="UP001321047"/>
    </source>
</evidence>
<keyword evidence="1" id="KW-0472">Membrane</keyword>
<comment type="caution">
    <text evidence="2">The sequence shown here is derived from an EMBL/GenBank/DDBJ whole genome shotgun (WGS) entry which is preliminary data.</text>
</comment>
<dbReference type="AlphaFoldDB" id="A0AAP3E8S8"/>
<keyword evidence="3" id="KW-1185">Reference proteome</keyword>
<feature type="transmembrane region" description="Helical" evidence="1">
    <location>
        <begin position="46"/>
        <end position="67"/>
    </location>
</feature>
<keyword evidence="1" id="KW-0812">Transmembrane</keyword>
<organism evidence="2 3">
    <name type="scientific">Natronosalvus hydrolyticus</name>
    <dbReference type="NCBI Taxonomy" id="2979988"/>
    <lineage>
        <taxon>Archaea</taxon>
        <taxon>Methanobacteriati</taxon>
        <taxon>Methanobacteriota</taxon>
        <taxon>Stenosarchaea group</taxon>
        <taxon>Halobacteria</taxon>
        <taxon>Halobacteriales</taxon>
        <taxon>Natrialbaceae</taxon>
        <taxon>Natronosalvus</taxon>
    </lineage>
</organism>
<reference evidence="2 3" key="1">
    <citation type="submission" date="2022-09" db="EMBL/GenBank/DDBJ databases">
        <title>Enrichment on poylsaccharides allowed isolation of novel metabolic and taxonomic groups of Haloarchaea.</title>
        <authorList>
            <person name="Sorokin D.Y."/>
            <person name="Elcheninov A.G."/>
            <person name="Khizhniak T.V."/>
            <person name="Kolganova T.V."/>
            <person name="Kublanov I.V."/>
        </authorList>
    </citation>
    <scope>NUCLEOTIDE SEQUENCE [LARGE SCALE GENOMIC DNA]</scope>
    <source>
        <strain evidence="2 3">AArc-curdl1</strain>
    </source>
</reference>
<dbReference type="RefSeq" id="WP_342809846.1">
    <property type="nucleotide sequence ID" value="NZ_JAOPJZ010000018.1"/>
</dbReference>
<accession>A0AAP3E8S8</accession>
<protein>
    <submittedName>
        <fullName evidence="2">Uncharacterized protein</fullName>
    </submittedName>
</protein>
<evidence type="ECO:0000313" key="2">
    <source>
        <dbReference type="EMBL" id="MCU4753534.1"/>
    </source>
</evidence>
<keyword evidence="1" id="KW-1133">Transmembrane helix</keyword>